<protein>
    <submittedName>
        <fullName evidence="2">Uncharacterized protein</fullName>
    </submittedName>
</protein>
<dbReference type="AlphaFoldDB" id="A0A8J3K4J2"/>
<keyword evidence="3" id="KW-1185">Reference proteome</keyword>
<name>A0A8J3K4J2_9ACTN</name>
<dbReference type="Proteomes" id="UP000619293">
    <property type="component" value="Unassembled WGS sequence"/>
</dbReference>
<dbReference type="EMBL" id="BONG01000021">
    <property type="protein sequence ID" value="GIF90168.1"/>
    <property type="molecule type" value="Genomic_DNA"/>
</dbReference>
<feature type="compositionally biased region" description="Basic and acidic residues" evidence="1">
    <location>
        <begin position="22"/>
        <end position="33"/>
    </location>
</feature>
<gene>
    <name evidence="2" type="ORF">Cch02nite_36120</name>
</gene>
<accession>A0A8J3K4J2</accession>
<comment type="caution">
    <text evidence="2">The sequence shown here is derived from an EMBL/GenBank/DDBJ whole genome shotgun (WGS) entry which is preliminary data.</text>
</comment>
<reference evidence="2 3" key="1">
    <citation type="submission" date="2021-01" db="EMBL/GenBank/DDBJ databases">
        <title>Whole genome shotgun sequence of Catellatospora chokoriensis NBRC 107358.</title>
        <authorList>
            <person name="Komaki H."/>
            <person name="Tamura T."/>
        </authorList>
    </citation>
    <scope>NUCLEOTIDE SEQUENCE [LARGE SCALE GENOMIC DNA]</scope>
    <source>
        <strain evidence="2 3">NBRC 107358</strain>
    </source>
</reference>
<evidence type="ECO:0000313" key="2">
    <source>
        <dbReference type="EMBL" id="GIF90168.1"/>
    </source>
</evidence>
<proteinExistence type="predicted"/>
<evidence type="ECO:0000256" key="1">
    <source>
        <dbReference type="SAM" id="MobiDB-lite"/>
    </source>
</evidence>
<feature type="region of interest" description="Disordered" evidence="1">
    <location>
        <begin position="1"/>
        <end position="33"/>
    </location>
</feature>
<organism evidence="2 3">
    <name type="scientific">Catellatospora chokoriensis</name>
    <dbReference type="NCBI Taxonomy" id="310353"/>
    <lineage>
        <taxon>Bacteria</taxon>
        <taxon>Bacillati</taxon>
        <taxon>Actinomycetota</taxon>
        <taxon>Actinomycetes</taxon>
        <taxon>Micromonosporales</taxon>
        <taxon>Micromonosporaceae</taxon>
        <taxon>Catellatospora</taxon>
    </lineage>
</organism>
<sequence length="69" mass="7543">MQAEDRQHGFAAQARHLRGHARCRDVNGPEKPHLHVRTSSVMLGRVASGQLRTLCREAAIGGRSDSDPS</sequence>
<evidence type="ECO:0000313" key="3">
    <source>
        <dbReference type="Proteomes" id="UP000619293"/>
    </source>
</evidence>